<keyword evidence="2" id="KW-1185">Reference proteome</keyword>
<dbReference type="EMBL" id="CM011682">
    <property type="protein sequence ID" value="TMS15646.1"/>
    <property type="molecule type" value="Genomic_DNA"/>
</dbReference>
<reference evidence="1" key="1">
    <citation type="submission" date="2018-11" db="EMBL/GenBank/DDBJ databases">
        <title>The sequence and de novo assembly of Larimichthys crocea genome using PacBio and Hi-C technologies.</title>
        <authorList>
            <person name="Xu P."/>
            <person name="Chen B."/>
            <person name="Zhou Z."/>
            <person name="Ke Q."/>
            <person name="Wu Y."/>
            <person name="Bai H."/>
            <person name="Pu F."/>
        </authorList>
    </citation>
    <scope>NUCLEOTIDE SEQUENCE</scope>
    <source>
        <tissue evidence="1">Muscle</tissue>
    </source>
</reference>
<gene>
    <name evidence="1" type="ORF">E3U43_022108</name>
</gene>
<comment type="caution">
    <text evidence="1">The sequence shown here is derived from an EMBL/GenBank/DDBJ whole genome shotgun (WGS) entry which is preliminary data.</text>
</comment>
<organism evidence="1 2">
    <name type="scientific">Larimichthys crocea</name>
    <name type="common">Large yellow croaker</name>
    <name type="synonym">Pseudosciaena crocea</name>
    <dbReference type="NCBI Taxonomy" id="215358"/>
    <lineage>
        <taxon>Eukaryota</taxon>
        <taxon>Metazoa</taxon>
        <taxon>Chordata</taxon>
        <taxon>Craniata</taxon>
        <taxon>Vertebrata</taxon>
        <taxon>Euteleostomi</taxon>
        <taxon>Actinopterygii</taxon>
        <taxon>Neopterygii</taxon>
        <taxon>Teleostei</taxon>
        <taxon>Neoteleostei</taxon>
        <taxon>Acanthomorphata</taxon>
        <taxon>Eupercaria</taxon>
        <taxon>Sciaenidae</taxon>
        <taxon>Larimichthys</taxon>
    </lineage>
</organism>
<name>A0ACD3R9J6_LARCR</name>
<accession>A0ACD3R9J6</accession>
<evidence type="ECO:0000313" key="1">
    <source>
        <dbReference type="EMBL" id="TMS15646.1"/>
    </source>
</evidence>
<sequence>MGGEQKCSLLQTELKGLMDHTAYLILKSCGPWEDPCHIIQLSAAVLSLCPWLRPAEERQTDGEEESRCICGFSLLPRKPCLAYLTPVSDDITRHDCPLTTRDSRQ</sequence>
<evidence type="ECO:0000313" key="2">
    <source>
        <dbReference type="Proteomes" id="UP000793456"/>
    </source>
</evidence>
<protein>
    <submittedName>
        <fullName evidence="1">Uncharacterized protein</fullName>
    </submittedName>
</protein>
<dbReference type="Proteomes" id="UP000793456">
    <property type="component" value="Chromosome IX"/>
</dbReference>
<proteinExistence type="predicted"/>